<dbReference type="GO" id="GO:0005886">
    <property type="term" value="C:plasma membrane"/>
    <property type="evidence" value="ECO:0007669"/>
    <property type="project" value="UniProtKB-SubCell"/>
</dbReference>
<comment type="caution">
    <text evidence="7">The sequence shown here is derived from an EMBL/GenBank/DDBJ whole genome shotgun (WGS) entry which is preliminary data.</text>
</comment>
<proteinExistence type="predicted"/>
<evidence type="ECO:0000256" key="5">
    <source>
        <dbReference type="ARBA" id="ARBA00023136"/>
    </source>
</evidence>
<evidence type="ECO:0000259" key="6">
    <source>
        <dbReference type="Pfam" id="PF00535"/>
    </source>
</evidence>
<keyword evidence="4 7" id="KW-0808">Transferase</keyword>
<comment type="subcellular location">
    <subcellularLocation>
        <location evidence="1">Cell membrane</location>
    </subcellularLocation>
</comment>
<dbReference type="PANTHER" id="PTHR43646">
    <property type="entry name" value="GLYCOSYLTRANSFERASE"/>
    <property type="match status" value="1"/>
</dbReference>
<dbReference type="AlphaFoldDB" id="A0A2H0WY23"/>
<reference evidence="8" key="1">
    <citation type="submission" date="2017-09" db="EMBL/GenBank/DDBJ databases">
        <title>Depth-based differentiation of microbial function through sediment-hosted aquifers and enrichment of novel symbionts in the deep terrestrial subsurface.</title>
        <authorList>
            <person name="Probst A.J."/>
            <person name="Ladd B."/>
            <person name="Jarett J.K."/>
            <person name="Geller-Mcgrath D.E."/>
            <person name="Sieber C.M.K."/>
            <person name="Emerson J.B."/>
            <person name="Anantharaman K."/>
            <person name="Thomas B.C."/>
            <person name="Malmstrom R."/>
            <person name="Stieglmeier M."/>
            <person name="Klingl A."/>
            <person name="Woyke T."/>
            <person name="Ryan C.M."/>
            <person name="Banfield J.F."/>
        </authorList>
    </citation>
    <scope>NUCLEOTIDE SEQUENCE [LARGE SCALE GENOMIC DNA]</scope>
</reference>
<gene>
    <name evidence="7" type="ORF">COT59_00220</name>
</gene>
<dbReference type="InterPro" id="IPR029044">
    <property type="entry name" value="Nucleotide-diphossugar_trans"/>
</dbReference>
<sequence length="231" mass="26638">MLSIVIPTLNEEKYLPLLLESIKRQSFKDYEIVVSDAGSKDKTREIAEKYGCLVVAGGFPAAGKNRGAEACRGELILFVDADVILKNNSLGGFLKEFEKRNLAVATFLLNSNEKFHNFSFKILYNFPSLLTERFLPQAMNIILVKKDIHQKIGGFNEKIKIGEELDYIRRGRKFGKFGVLKSAKILASPRRFKRDGWLKTWLKYFLCQVHMIFLGPVRSDLFKYRFNHYNE</sequence>
<keyword evidence="5" id="KW-0472">Membrane</keyword>
<evidence type="ECO:0000313" key="8">
    <source>
        <dbReference type="Proteomes" id="UP000229675"/>
    </source>
</evidence>
<dbReference type="Gene3D" id="3.90.550.10">
    <property type="entry name" value="Spore Coat Polysaccharide Biosynthesis Protein SpsA, Chain A"/>
    <property type="match status" value="1"/>
</dbReference>
<evidence type="ECO:0000256" key="4">
    <source>
        <dbReference type="ARBA" id="ARBA00022679"/>
    </source>
</evidence>
<evidence type="ECO:0000256" key="1">
    <source>
        <dbReference type="ARBA" id="ARBA00004236"/>
    </source>
</evidence>
<protein>
    <submittedName>
        <fullName evidence="7">Glycosyl transferase family 2</fullName>
    </submittedName>
</protein>
<evidence type="ECO:0000256" key="2">
    <source>
        <dbReference type="ARBA" id="ARBA00022475"/>
    </source>
</evidence>
<evidence type="ECO:0000256" key="3">
    <source>
        <dbReference type="ARBA" id="ARBA00022676"/>
    </source>
</evidence>
<dbReference type="PANTHER" id="PTHR43646:SF2">
    <property type="entry name" value="GLYCOSYLTRANSFERASE 2-LIKE DOMAIN-CONTAINING PROTEIN"/>
    <property type="match status" value="1"/>
</dbReference>
<keyword evidence="3" id="KW-0328">Glycosyltransferase</keyword>
<dbReference type="InterPro" id="IPR001173">
    <property type="entry name" value="Glyco_trans_2-like"/>
</dbReference>
<organism evidence="7 8">
    <name type="scientific">Candidatus Nealsonbacteria bacterium CG09_land_8_20_14_0_10_42_14</name>
    <dbReference type="NCBI Taxonomy" id="1974707"/>
    <lineage>
        <taxon>Bacteria</taxon>
        <taxon>Candidatus Nealsoniibacteriota</taxon>
    </lineage>
</organism>
<keyword evidence="2" id="KW-1003">Cell membrane</keyword>
<dbReference type="Pfam" id="PF00535">
    <property type="entry name" value="Glycos_transf_2"/>
    <property type="match status" value="1"/>
</dbReference>
<feature type="domain" description="Glycosyltransferase 2-like" evidence="6">
    <location>
        <begin position="3"/>
        <end position="120"/>
    </location>
</feature>
<dbReference type="Proteomes" id="UP000229675">
    <property type="component" value="Unassembled WGS sequence"/>
</dbReference>
<evidence type="ECO:0000313" key="7">
    <source>
        <dbReference type="EMBL" id="PIS17517.1"/>
    </source>
</evidence>
<dbReference type="SUPFAM" id="SSF53448">
    <property type="entry name" value="Nucleotide-diphospho-sugar transferases"/>
    <property type="match status" value="1"/>
</dbReference>
<dbReference type="EMBL" id="PEZD01000006">
    <property type="protein sequence ID" value="PIS17517.1"/>
    <property type="molecule type" value="Genomic_DNA"/>
</dbReference>
<dbReference type="GO" id="GO:0016757">
    <property type="term" value="F:glycosyltransferase activity"/>
    <property type="evidence" value="ECO:0007669"/>
    <property type="project" value="UniProtKB-KW"/>
</dbReference>
<accession>A0A2H0WY23</accession>
<name>A0A2H0WY23_9BACT</name>